<evidence type="ECO:0000256" key="1">
    <source>
        <dbReference type="SAM" id="MobiDB-lite"/>
    </source>
</evidence>
<organism evidence="2 3">
    <name type="scientific">Phellinidium pouzarii</name>
    <dbReference type="NCBI Taxonomy" id="167371"/>
    <lineage>
        <taxon>Eukaryota</taxon>
        <taxon>Fungi</taxon>
        <taxon>Dikarya</taxon>
        <taxon>Basidiomycota</taxon>
        <taxon>Agaricomycotina</taxon>
        <taxon>Agaricomycetes</taxon>
        <taxon>Hymenochaetales</taxon>
        <taxon>Hymenochaetaceae</taxon>
        <taxon>Phellinidium</taxon>
    </lineage>
</organism>
<accession>A0A4S4KBK9</accession>
<evidence type="ECO:0000313" key="2">
    <source>
        <dbReference type="EMBL" id="THG95386.1"/>
    </source>
</evidence>
<dbReference type="EMBL" id="SGPK01000982">
    <property type="protein sequence ID" value="THG95386.1"/>
    <property type="molecule type" value="Genomic_DNA"/>
</dbReference>
<sequence>MSTPPSSGITGGSASGNARGGGKGAYMQSTANVLNVPAGAMDLFDSATYKPMNYKVEFLSNKNYPMWRIKTAQALREHLVYEVGTGLSPLPIPMDPVNPTADELKSNLIWHRMNACACGLILERVTNKHVHLIEGASTS</sequence>
<comment type="caution">
    <text evidence="2">The sequence shown here is derived from an EMBL/GenBank/DDBJ whole genome shotgun (WGS) entry which is preliminary data.</text>
</comment>
<keyword evidence="3" id="KW-1185">Reference proteome</keyword>
<dbReference type="Proteomes" id="UP000308199">
    <property type="component" value="Unassembled WGS sequence"/>
</dbReference>
<name>A0A4S4KBK9_9AGAM</name>
<feature type="compositionally biased region" description="Gly residues" evidence="1">
    <location>
        <begin position="9"/>
        <end position="22"/>
    </location>
</feature>
<gene>
    <name evidence="2" type="ORF">EW145_g7969</name>
</gene>
<feature type="region of interest" description="Disordered" evidence="1">
    <location>
        <begin position="1"/>
        <end position="22"/>
    </location>
</feature>
<evidence type="ECO:0000313" key="3">
    <source>
        <dbReference type="Proteomes" id="UP000308199"/>
    </source>
</evidence>
<dbReference type="OrthoDB" id="10476932at2759"/>
<dbReference type="AlphaFoldDB" id="A0A4S4KBK9"/>
<proteinExistence type="predicted"/>
<reference evidence="2 3" key="1">
    <citation type="submission" date="2019-02" db="EMBL/GenBank/DDBJ databases">
        <title>Genome sequencing of the rare red list fungi Phellinidium pouzarii.</title>
        <authorList>
            <person name="Buettner E."/>
            <person name="Kellner H."/>
        </authorList>
    </citation>
    <scope>NUCLEOTIDE SEQUENCE [LARGE SCALE GENOMIC DNA]</scope>
    <source>
        <strain evidence="2 3">DSM 108285</strain>
    </source>
</reference>
<protein>
    <submittedName>
        <fullName evidence="2">Uncharacterized protein</fullName>
    </submittedName>
</protein>